<feature type="non-terminal residue" evidence="3">
    <location>
        <position position="1"/>
    </location>
</feature>
<dbReference type="Gene3D" id="3.30.160.60">
    <property type="entry name" value="Classic Zinc Finger"/>
    <property type="match status" value="1"/>
</dbReference>
<proteinExistence type="predicted"/>
<protein>
    <recommendedName>
        <fullName evidence="2">C2H2-type domain-containing protein</fullName>
    </recommendedName>
</protein>
<evidence type="ECO:0000313" key="4">
    <source>
        <dbReference type="Proteomes" id="UP001497623"/>
    </source>
</evidence>
<comment type="caution">
    <text evidence="3">The sequence shown here is derived from an EMBL/GenBank/DDBJ whole genome shotgun (WGS) entry which is preliminary data.</text>
</comment>
<keyword evidence="4" id="KW-1185">Reference proteome</keyword>
<dbReference type="Proteomes" id="UP001497623">
    <property type="component" value="Unassembled WGS sequence"/>
</dbReference>
<evidence type="ECO:0000256" key="1">
    <source>
        <dbReference type="PROSITE-ProRule" id="PRU00042"/>
    </source>
</evidence>
<feature type="non-terminal residue" evidence="3">
    <location>
        <position position="119"/>
    </location>
</feature>
<dbReference type="PROSITE" id="PS50157">
    <property type="entry name" value="ZINC_FINGER_C2H2_2"/>
    <property type="match status" value="1"/>
</dbReference>
<dbReference type="EMBL" id="CAXKWB010012102">
    <property type="protein sequence ID" value="CAL4103335.1"/>
    <property type="molecule type" value="Genomic_DNA"/>
</dbReference>
<sequence length="119" mass="13809">NSIKPDEDYYPEKVLRESVYGIDEVKVKKEFGVNEEPIKIGDVGLKLKEDVEINYQPIYFTDENYLVKHESSINGQLGTNTCEASYQCSQYDKAFSKNCNLIQQQRPHTGERPYQCSQY</sequence>
<feature type="domain" description="C2H2-type" evidence="2">
    <location>
        <begin position="86"/>
        <end position="113"/>
    </location>
</feature>
<evidence type="ECO:0000313" key="3">
    <source>
        <dbReference type="EMBL" id="CAL4103335.1"/>
    </source>
</evidence>
<dbReference type="InterPro" id="IPR036236">
    <property type="entry name" value="Znf_C2H2_sf"/>
</dbReference>
<organism evidence="3 4">
    <name type="scientific">Meganyctiphanes norvegica</name>
    <name type="common">Northern krill</name>
    <name type="synonym">Thysanopoda norvegica</name>
    <dbReference type="NCBI Taxonomy" id="48144"/>
    <lineage>
        <taxon>Eukaryota</taxon>
        <taxon>Metazoa</taxon>
        <taxon>Ecdysozoa</taxon>
        <taxon>Arthropoda</taxon>
        <taxon>Crustacea</taxon>
        <taxon>Multicrustacea</taxon>
        <taxon>Malacostraca</taxon>
        <taxon>Eumalacostraca</taxon>
        <taxon>Eucarida</taxon>
        <taxon>Euphausiacea</taxon>
        <taxon>Euphausiidae</taxon>
        <taxon>Meganyctiphanes</taxon>
    </lineage>
</organism>
<keyword evidence="1" id="KW-0479">Metal-binding</keyword>
<reference evidence="3 4" key="1">
    <citation type="submission" date="2024-05" db="EMBL/GenBank/DDBJ databases">
        <authorList>
            <person name="Wallberg A."/>
        </authorList>
    </citation>
    <scope>NUCLEOTIDE SEQUENCE [LARGE SCALE GENOMIC DNA]</scope>
</reference>
<dbReference type="InterPro" id="IPR013087">
    <property type="entry name" value="Znf_C2H2_type"/>
</dbReference>
<gene>
    <name evidence="3" type="ORF">MNOR_LOCUS17535</name>
</gene>
<evidence type="ECO:0000259" key="2">
    <source>
        <dbReference type="PROSITE" id="PS50157"/>
    </source>
</evidence>
<accession>A0AAV2QZD0</accession>
<name>A0AAV2QZD0_MEGNR</name>
<dbReference type="GO" id="GO:0008270">
    <property type="term" value="F:zinc ion binding"/>
    <property type="evidence" value="ECO:0007669"/>
    <property type="project" value="UniProtKB-KW"/>
</dbReference>
<dbReference type="SUPFAM" id="SSF57667">
    <property type="entry name" value="beta-beta-alpha zinc fingers"/>
    <property type="match status" value="1"/>
</dbReference>
<dbReference type="AlphaFoldDB" id="A0AAV2QZD0"/>
<keyword evidence="1" id="KW-0863">Zinc-finger</keyword>
<keyword evidence="1" id="KW-0862">Zinc</keyword>